<dbReference type="Proteomes" id="UP001161390">
    <property type="component" value="Unassembled WGS sequence"/>
</dbReference>
<feature type="region of interest" description="Disordered" evidence="1">
    <location>
        <begin position="303"/>
        <end position="325"/>
    </location>
</feature>
<reference evidence="2" key="2">
    <citation type="submission" date="2023-01" db="EMBL/GenBank/DDBJ databases">
        <title>Draft genome sequence of Algimonas porphyrae strain NBRC 108216.</title>
        <authorList>
            <person name="Sun Q."/>
            <person name="Mori K."/>
        </authorList>
    </citation>
    <scope>NUCLEOTIDE SEQUENCE</scope>
    <source>
        <strain evidence="2">NBRC 108216</strain>
    </source>
</reference>
<protein>
    <submittedName>
        <fullName evidence="2">Uncharacterized protein</fullName>
    </submittedName>
</protein>
<evidence type="ECO:0000313" key="3">
    <source>
        <dbReference type="Proteomes" id="UP001161390"/>
    </source>
</evidence>
<gene>
    <name evidence="2" type="ORF">GCM10007854_18560</name>
</gene>
<accession>A0ABQ5V2T0</accession>
<comment type="caution">
    <text evidence="2">The sequence shown here is derived from an EMBL/GenBank/DDBJ whole genome shotgun (WGS) entry which is preliminary data.</text>
</comment>
<dbReference type="EMBL" id="BSNJ01000004">
    <property type="protein sequence ID" value="GLQ20901.1"/>
    <property type="molecule type" value="Genomic_DNA"/>
</dbReference>
<name>A0ABQ5V2T0_9PROT</name>
<proteinExistence type="predicted"/>
<organism evidence="2 3">
    <name type="scientific">Algimonas porphyrae</name>
    <dbReference type="NCBI Taxonomy" id="1128113"/>
    <lineage>
        <taxon>Bacteria</taxon>
        <taxon>Pseudomonadati</taxon>
        <taxon>Pseudomonadota</taxon>
        <taxon>Alphaproteobacteria</taxon>
        <taxon>Maricaulales</taxon>
        <taxon>Robiginitomaculaceae</taxon>
        <taxon>Algimonas</taxon>
    </lineage>
</organism>
<sequence length="325" mass="33950">MGVSTAPALAGGACGGVPCDLGTVAQPALPSDYGPVTISNHTPYDYFDSVQFQRAPHVSITRIHSLPPTVALSDAPVGFTKGCNPNSTLYCRQAAPSGTKPPTTPIYRPIGSHVTPYPLTQAPVIHPPVAHHPVQSSRVVAVGRGYDASKFVPRVYGDPHTITPGIAHVPTSIVDRDPYRAQAVLDAGPGGITPALLGVPVRPNIPPRLPIGYPPPYVTATSAQGQQALGSVTVRQGYAQQGYMQQGHTTRGYVSSGHVTTGHVGGPLIHPRPPVQPGPAPTVCRSGPAVTPTPVGRYPAHGYRPVQPPVATPSCQANRHARSRY</sequence>
<keyword evidence="3" id="KW-1185">Reference proteome</keyword>
<evidence type="ECO:0000313" key="2">
    <source>
        <dbReference type="EMBL" id="GLQ20901.1"/>
    </source>
</evidence>
<reference evidence="2" key="1">
    <citation type="journal article" date="2014" name="Int. J. Syst. Evol. Microbiol.">
        <title>Complete genome of a new Firmicutes species belonging to the dominant human colonic microbiota ('Ruminococcus bicirculans') reveals two chromosomes and a selective capacity to utilize plant glucans.</title>
        <authorList>
            <consortium name="NISC Comparative Sequencing Program"/>
            <person name="Wegmann U."/>
            <person name="Louis P."/>
            <person name="Goesmann A."/>
            <person name="Henrissat B."/>
            <person name="Duncan S.H."/>
            <person name="Flint H.J."/>
        </authorList>
    </citation>
    <scope>NUCLEOTIDE SEQUENCE</scope>
    <source>
        <strain evidence="2">NBRC 108216</strain>
    </source>
</reference>
<evidence type="ECO:0000256" key="1">
    <source>
        <dbReference type="SAM" id="MobiDB-lite"/>
    </source>
</evidence>